<proteinExistence type="inferred from homology"/>
<comment type="caution">
    <text evidence="9">The sequence shown here is derived from an EMBL/GenBank/DDBJ whole genome shotgun (WGS) entry which is preliminary data.</text>
</comment>
<reference evidence="9 10" key="2">
    <citation type="submission" date="2020-02" db="EMBL/GenBank/DDBJ databases">
        <title>Genome sequences of Thiorhodococcus mannitoliphagus and Thiorhodococcus minor, purple sulfur photosynthetic bacteria in the gammaproteobacterial family, Chromatiaceae.</title>
        <authorList>
            <person name="Aviles F.A."/>
            <person name="Meyer T.E."/>
            <person name="Kyndt J.A."/>
        </authorList>
    </citation>
    <scope>NUCLEOTIDE SEQUENCE [LARGE SCALE GENOMIC DNA]</scope>
    <source>
        <strain evidence="9 10">DSM 18266</strain>
    </source>
</reference>
<sequence length="249" mass="28490">MNVIKINDEVIDSDAFVKLLKLTGRFNSLLEDIVKEKVASHAATRQGMPLTEDEVQERADDLRRIRGLHRAADMNRYLDGMGVSLEEFEQFIIEMLKYEKMMAEVSNDKAIEEYFRLNSPKFDAISISHIMVDSEGKAKEIISILEEEPEAFEELVEEYSLADTRTEAGRIGRVLRGALPPEVEGKIFNAAEGAILGPFATVGDAFFEVFRIDQKESAQLTENTKEEVKRRLREEWFATKAREHRVEVF</sequence>
<gene>
    <name evidence="9" type="ORF">G3480_15685</name>
</gene>
<dbReference type="GO" id="GO:0003755">
    <property type="term" value="F:peptidyl-prolyl cis-trans isomerase activity"/>
    <property type="evidence" value="ECO:0007669"/>
    <property type="project" value="UniProtKB-KW"/>
</dbReference>
<keyword evidence="5 7" id="KW-0697">Rotamase</keyword>
<evidence type="ECO:0000259" key="8">
    <source>
        <dbReference type="PROSITE" id="PS50198"/>
    </source>
</evidence>
<evidence type="ECO:0000256" key="4">
    <source>
        <dbReference type="ARBA" id="ARBA00022729"/>
    </source>
</evidence>
<dbReference type="PANTHER" id="PTHR47245">
    <property type="entry name" value="PEPTIDYLPROLYL ISOMERASE"/>
    <property type="match status" value="1"/>
</dbReference>
<dbReference type="InterPro" id="IPR000297">
    <property type="entry name" value="PPIase_PpiC"/>
</dbReference>
<accession>A0A6P1E207</accession>
<protein>
    <recommendedName>
        <fullName evidence="3">peptidylprolyl isomerase</fullName>
        <ecNumber evidence="3">5.2.1.8</ecNumber>
    </recommendedName>
</protein>
<dbReference type="InterPro" id="IPR050245">
    <property type="entry name" value="PrsA_foldase"/>
</dbReference>
<evidence type="ECO:0000313" key="10">
    <source>
        <dbReference type="Proteomes" id="UP000471640"/>
    </source>
</evidence>
<dbReference type="Proteomes" id="UP000471640">
    <property type="component" value="Unassembled WGS sequence"/>
</dbReference>
<evidence type="ECO:0000313" key="9">
    <source>
        <dbReference type="EMBL" id="NEX21735.1"/>
    </source>
</evidence>
<comment type="catalytic activity">
    <reaction evidence="1">
        <text>[protein]-peptidylproline (omega=180) = [protein]-peptidylproline (omega=0)</text>
        <dbReference type="Rhea" id="RHEA:16237"/>
        <dbReference type="Rhea" id="RHEA-COMP:10747"/>
        <dbReference type="Rhea" id="RHEA-COMP:10748"/>
        <dbReference type="ChEBI" id="CHEBI:83833"/>
        <dbReference type="ChEBI" id="CHEBI:83834"/>
        <dbReference type="EC" id="5.2.1.8"/>
    </reaction>
</comment>
<dbReference type="RefSeq" id="WP_164654837.1">
    <property type="nucleotide sequence ID" value="NZ_JAAIJR010000066.1"/>
</dbReference>
<evidence type="ECO:0000256" key="5">
    <source>
        <dbReference type="ARBA" id="ARBA00023110"/>
    </source>
</evidence>
<dbReference type="PROSITE" id="PS50198">
    <property type="entry name" value="PPIC_PPIASE_2"/>
    <property type="match status" value="1"/>
</dbReference>
<keyword evidence="6 7" id="KW-0413">Isomerase</keyword>
<organism evidence="9 10">
    <name type="scientific">Thiorhodococcus mannitoliphagus</name>
    <dbReference type="NCBI Taxonomy" id="329406"/>
    <lineage>
        <taxon>Bacteria</taxon>
        <taxon>Pseudomonadati</taxon>
        <taxon>Pseudomonadota</taxon>
        <taxon>Gammaproteobacteria</taxon>
        <taxon>Chromatiales</taxon>
        <taxon>Chromatiaceae</taxon>
        <taxon>Thiorhodococcus</taxon>
    </lineage>
</organism>
<keyword evidence="10" id="KW-1185">Reference proteome</keyword>
<dbReference type="PANTHER" id="PTHR47245:SF1">
    <property type="entry name" value="FOLDASE PROTEIN PRSA"/>
    <property type="match status" value="1"/>
</dbReference>
<dbReference type="AlphaFoldDB" id="A0A6P1E207"/>
<dbReference type="Pfam" id="PF00639">
    <property type="entry name" value="Rotamase"/>
    <property type="match status" value="1"/>
</dbReference>
<dbReference type="Gene3D" id="3.10.50.40">
    <property type="match status" value="1"/>
</dbReference>
<reference evidence="10" key="1">
    <citation type="journal article" date="2020" name="Microbiol. Resour. Announc.">
        <title>Draft Genome Sequences of Thiorhodococcus mannitoliphagus and Thiorhodococcus minor, Purple Sulfur Photosynthetic Bacteria in the Gammaproteobacterial Family Chromatiaceae.</title>
        <authorList>
            <person name="Aviles F.A."/>
            <person name="Meyer T.E."/>
            <person name="Kyndt J.A."/>
        </authorList>
    </citation>
    <scope>NUCLEOTIDE SEQUENCE [LARGE SCALE GENOMIC DNA]</scope>
    <source>
        <strain evidence="10">DSM 18266</strain>
    </source>
</reference>
<evidence type="ECO:0000256" key="1">
    <source>
        <dbReference type="ARBA" id="ARBA00000971"/>
    </source>
</evidence>
<comment type="similarity">
    <text evidence="2">Belongs to the PpiC/parvulin rotamase family.</text>
</comment>
<dbReference type="SUPFAM" id="SSF109998">
    <property type="entry name" value="Triger factor/SurA peptide-binding domain-like"/>
    <property type="match status" value="1"/>
</dbReference>
<evidence type="ECO:0000256" key="2">
    <source>
        <dbReference type="ARBA" id="ARBA00007656"/>
    </source>
</evidence>
<dbReference type="EC" id="5.2.1.8" evidence="3"/>
<dbReference type="EMBL" id="JAAIJR010000066">
    <property type="protein sequence ID" value="NEX21735.1"/>
    <property type="molecule type" value="Genomic_DNA"/>
</dbReference>
<evidence type="ECO:0000256" key="3">
    <source>
        <dbReference type="ARBA" id="ARBA00013194"/>
    </source>
</evidence>
<name>A0A6P1E207_9GAMM</name>
<dbReference type="InterPro" id="IPR027304">
    <property type="entry name" value="Trigger_fact/SurA_dom_sf"/>
</dbReference>
<dbReference type="InterPro" id="IPR046357">
    <property type="entry name" value="PPIase_dom_sf"/>
</dbReference>
<evidence type="ECO:0000256" key="6">
    <source>
        <dbReference type="ARBA" id="ARBA00023235"/>
    </source>
</evidence>
<feature type="domain" description="PpiC" evidence="8">
    <location>
        <begin position="122"/>
        <end position="201"/>
    </location>
</feature>
<keyword evidence="4" id="KW-0732">Signal</keyword>
<evidence type="ECO:0000256" key="7">
    <source>
        <dbReference type="PROSITE-ProRule" id="PRU00278"/>
    </source>
</evidence>
<dbReference type="SUPFAM" id="SSF54534">
    <property type="entry name" value="FKBP-like"/>
    <property type="match status" value="1"/>
</dbReference>